<dbReference type="SUPFAM" id="SSF54695">
    <property type="entry name" value="POZ domain"/>
    <property type="match status" value="1"/>
</dbReference>
<dbReference type="PROSITE" id="PS51140">
    <property type="entry name" value="CUE"/>
    <property type="match status" value="1"/>
</dbReference>
<evidence type="ECO:0000313" key="6">
    <source>
        <dbReference type="EMBL" id="KAJ5068114.1"/>
    </source>
</evidence>
<dbReference type="Pfam" id="PF12796">
    <property type="entry name" value="Ank_2"/>
    <property type="match status" value="3"/>
</dbReference>
<dbReference type="Gene3D" id="3.30.710.10">
    <property type="entry name" value="Potassium Channel Kv1.1, Chain A"/>
    <property type="match status" value="1"/>
</dbReference>
<dbReference type="InterPro" id="IPR036770">
    <property type="entry name" value="Ankyrin_rpt-contain_sf"/>
</dbReference>
<feature type="domain" description="CUE" evidence="5">
    <location>
        <begin position="1"/>
        <end position="39"/>
    </location>
</feature>
<dbReference type="EMBL" id="JAPDFW010000120">
    <property type="protein sequence ID" value="KAJ5068114.1"/>
    <property type="molecule type" value="Genomic_DNA"/>
</dbReference>
<dbReference type="Pfam" id="PF02845">
    <property type="entry name" value="CUE"/>
    <property type="match status" value="1"/>
</dbReference>
<dbReference type="SUPFAM" id="SSF48403">
    <property type="entry name" value="Ankyrin repeat"/>
    <property type="match status" value="2"/>
</dbReference>
<feature type="repeat" description="ANK" evidence="3">
    <location>
        <begin position="100"/>
        <end position="133"/>
    </location>
</feature>
<dbReference type="Pfam" id="PF00651">
    <property type="entry name" value="BTB"/>
    <property type="match status" value="1"/>
</dbReference>
<evidence type="ECO:0000256" key="2">
    <source>
        <dbReference type="ARBA" id="ARBA00023043"/>
    </source>
</evidence>
<dbReference type="Proteomes" id="UP001149090">
    <property type="component" value="Unassembled WGS sequence"/>
</dbReference>
<dbReference type="PANTHER" id="PTHR24198">
    <property type="entry name" value="ANKYRIN REPEAT AND PROTEIN KINASE DOMAIN-CONTAINING PROTEIN"/>
    <property type="match status" value="1"/>
</dbReference>
<dbReference type="PROSITE" id="PS50088">
    <property type="entry name" value="ANK_REPEAT"/>
    <property type="match status" value="4"/>
</dbReference>
<proteinExistence type="predicted"/>
<feature type="repeat" description="ANK" evidence="3">
    <location>
        <begin position="507"/>
        <end position="541"/>
    </location>
</feature>
<feature type="repeat" description="ANK" evidence="3">
    <location>
        <begin position="134"/>
        <end position="167"/>
    </location>
</feature>
<dbReference type="InterPro" id="IPR003892">
    <property type="entry name" value="CUE"/>
</dbReference>
<feature type="domain" description="BTB" evidence="4">
    <location>
        <begin position="780"/>
        <end position="847"/>
    </location>
</feature>
<organism evidence="6 7">
    <name type="scientific">Anaeramoeba ignava</name>
    <name type="common">Anaerobic marine amoeba</name>
    <dbReference type="NCBI Taxonomy" id="1746090"/>
    <lineage>
        <taxon>Eukaryota</taxon>
        <taxon>Metamonada</taxon>
        <taxon>Anaeramoebidae</taxon>
        <taxon>Anaeramoeba</taxon>
    </lineage>
</organism>
<dbReference type="InterPro" id="IPR000210">
    <property type="entry name" value="BTB/POZ_dom"/>
</dbReference>
<gene>
    <name evidence="6" type="ORF">M0811_12574</name>
</gene>
<dbReference type="PROSITE" id="PS50097">
    <property type="entry name" value="BTB"/>
    <property type="match status" value="1"/>
</dbReference>
<keyword evidence="1" id="KW-0677">Repeat</keyword>
<evidence type="ECO:0000256" key="1">
    <source>
        <dbReference type="ARBA" id="ARBA00022737"/>
    </source>
</evidence>
<dbReference type="SMART" id="SM00248">
    <property type="entry name" value="ANK"/>
    <property type="match status" value="10"/>
</dbReference>
<evidence type="ECO:0000259" key="4">
    <source>
        <dbReference type="PROSITE" id="PS50097"/>
    </source>
</evidence>
<dbReference type="CDD" id="cd18186">
    <property type="entry name" value="BTB_POZ_ZBTB_KLHL-like"/>
    <property type="match status" value="1"/>
</dbReference>
<dbReference type="InterPro" id="IPR011333">
    <property type="entry name" value="SKP1/BTB/POZ_sf"/>
</dbReference>
<feature type="repeat" description="ANK" evidence="3">
    <location>
        <begin position="168"/>
        <end position="200"/>
    </location>
</feature>
<dbReference type="GO" id="GO:0043130">
    <property type="term" value="F:ubiquitin binding"/>
    <property type="evidence" value="ECO:0007669"/>
    <property type="project" value="InterPro"/>
</dbReference>
<dbReference type="OrthoDB" id="2306477at2759"/>
<dbReference type="PROSITE" id="PS50297">
    <property type="entry name" value="ANK_REP_REGION"/>
    <property type="match status" value="3"/>
</dbReference>
<evidence type="ECO:0000259" key="5">
    <source>
        <dbReference type="PROSITE" id="PS51140"/>
    </source>
</evidence>
<dbReference type="PANTHER" id="PTHR24198:SF165">
    <property type="entry name" value="ANKYRIN REPEAT-CONTAINING PROTEIN-RELATED"/>
    <property type="match status" value="1"/>
</dbReference>
<dbReference type="InterPro" id="IPR002110">
    <property type="entry name" value="Ankyrin_rpt"/>
</dbReference>
<dbReference type="AlphaFoldDB" id="A0A9Q0R6V5"/>
<accession>A0A9Q0R6V5</accession>
<evidence type="ECO:0000313" key="7">
    <source>
        <dbReference type="Proteomes" id="UP001149090"/>
    </source>
</evidence>
<sequence>METLKQIFENLSEKILETALELNDNNLEKATEYLFEEENIKFIKEILEETEIKTETETDFLMIDNPDKIDEIFLSITYEEKLKVEQGLEIYGCDIREKHTQNPPLHYACLHKASEEMIEIIIQSGASVNDTNSDGQNALHLACMTYDSQTIISLLLSYNPQVNLKDNNGNTCLMFAAENQALDVISVLLSHGADPNIQHPKKGSVLFVAIRKRPSIDLLKTLIEGGADPTAEFQGSSLLEQAVAHGCDAPIINFLIEKGNDPNHLTSKGYNSLHFLFLRKESSADIAQALLEAGADPFQSYSKGLSPLHLAIKNNHDWHVCHLLFASISAQEIQVLEQKTKLPMIINAILSDRNLEVIQSLVSHGFSTTKSDSKSQSPFFHSIKKSNLQLIQFLLESGCQANPILNNKEVLNPKKNPLMCALQFSDSSSVLNLLIKYGAKISSKLVWKSFLFGFDKAKTIYENFIEQNGIIENLDWKILKTKNLMEQDVVDFFLHTFGDKINQVDNSQKNALHYVCENPSITPKLLRMFLEKGANVSAIDKNSEIPLIYLLRNKDIRDCDLMIKDMVKFGLNLDMYFSETKMYLISKIACDNNISNSAFDSFMVCCDNIDPLNQDLITTIDYLLLHKDAKERIKIFHKYDSFSENFKSLYQKKSQSDLKIEFLNKEILSIHSGMINCRIGKEKLKSLIDFCKTQKKENIECFFEWIYSAKLFKIDETSLKNNSNQNFEQKSKLRMEKLNQIFEISKSSNIFQNIQQILQKSNQKGLKNDIKLLFNNQNNSDFCLNCEKGNNIYLHKFILISRSNLFYSMFESVQDSSNCVKDYSGINFNSVKEYFHFLYFDELNESINLNSSITNDLIQLSEFYQIFDSFKLKKLLKI</sequence>
<evidence type="ECO:0000256" key="3">
    <source>
        <dbReference type="PROSITE-ProRule" id="PRU00023"/>
    </source>
</evidence>
<dbReference type="CDD" id="cd14279">
    <property type="entry name" value="CUE"/>
    <property type="match status" value="1"/>
</dbReference>
<keyword evidence="7" id="KW-1185">Reference proteome</keyword>
<keyword evidence="2 3" id="KW-0040">ANK repeat</keyword>
<comment type="caution">
    <text evidence="6">The sequence shown here is derived from an EMBL/GenBank/DDBJ whole genome shotgun (WGS) entry which is preliminary data.</text>
</comment>
<dbReference type="Gene3D" id="1.25.40.20">
    <property type="entry name" value="Ankyrin repeat-containing domain"/>
    <property type="match status" value="3"/>
</dbReference>
<reference evidence="6" key="1">
    <citation type="submission" date="2022-10" db="EMBL/GenBank/DDBJ databases">
        <title>Novel sulphate-reducing endosymbionts in the free-living metamonad Anaeramoeba.</title>
        <authorList>
            <person name="Jerlstrom-Hultqvist J."/>
            <person name="Cepicka I."/>
            <person name="Gallot-Lavallee L."/>
            <person name="Salas-Leiva D."/>
            <person name="Curtis B.A."/>
            <person name="Zahonova K."/>
            <person name="Pipaliya S."/>
            <person name="Dacks J."/>
            <person name="Roger A.J."/>
        </authorList>
    </citation>
    <scope>NUCLEOTIDE SEQUENCE</scope>
    <source>
        <strain evidence="6">BMAN</strain>
    </source>
</reference>
<protein>
    <submittedName>
        <fullName evidence="6">Ankyrin repeat-containing protein</fullName>
    </submittedName>
</protein>
<name>A0A9Q0R6V5_ANAIG</name>